<accession>A0A188XLS1</accession>
<reference evidence="8 9" key="2">
    <citation type="submission" date="2018-10" db="EMBL/GenBank/DDBJ databases">
        <title>The genome of Lysobacter enzymogenes OH11.</title>
        <authorList>
            <person name="Liu F."/>
            <person name="Zhao Y."/>
            <person name="Qian G."/>
            <person name="Chen Y."/>
            <person name="Xu H."/>
        </authorList>
    </citation>
    <scope>NUCLEOTIDE SEQUENCE [LARGE SCALE GENOMIC DNA]</scope>
    <source>
        <strain evidence="8 9">OH11</strain>
    </source>
</reference>
<keyword evidence="2 5" id="KW-0479">Metal-binding</keyword>
<dbReference type="Gene3D" id="3.40.50.720">
    <property type="entry name" value="NAD(P)-binding Rossmann-like Domain"/>
    <property type="match status" value="1"/>
</dbReference>
<evidence type="ECO:0000313" key="9">
    <source>
        <dbReference type="Proteomes" id="UP000275910"/>
    </source>
</evidence>
<comment type="similarity">
    <text evidence="5">Belongs to the zinc-containing alcohol dehydrogenase family.</text>
</comment>
<dbReference type="SUPFAM" id="SSF50129">
    <property type="entry name" value="GroES-like"/>
    <property type="match status" value="1"/>
</dbReference>
<dbReference type="CDD" id="cd05283">
    <property type="entry name" value="CAD1"/>
    <property type="match status" value="1"/>
</dbReference>
<dbReference type="EMBL" id="KP293914">
    <property type="protein sequence ID" value="ALH06627.1"/>
    <property type="molecule type" value="Genomic_DNA"/>
</dbReference>
<dbReference type="EMBL" id="RCTY01000061">
    <property type="protein sequence ID" value="ROU04444.1"/>
    <property type="molecule type" value="Genomic_DNA"/>
</dbReference>
<dbReference type="InterPro" id="IPR020843">
    <property type="entry name" value="ER"/>
</dbReference>
<dbReference type="GO" id="GO:0008270">
    <property type="term" value="F:zinc ion binding"/>
    <property type="evidence" value="ECO:0007669"/>
    <property type="project" value="InterPro"/>
</dbReference>
<sequence>MPKTAAYAAQNAHSPLAPFSIDRREPGPDEVLIDILYCGVCHSDIHQARDEWGGSIFPMVPGHEIVGRVAQAGANVRNFKVGDAVGVGCFVDSCRECAQCKAGEEQYCDQGMTGTYNSTERGSGAPTYGGYSTRITVDQAYVLRIPESIPLDRAAPLLCAGITTYSPLRHYGVKAGDELAVVGLGGLGHMAVKLAVAMGARVTVLSTSESKREAALELGAHAFAATRDKDTFKRLARSFDFVIDTVSGEHDYNAYLSLLKVDGTMVLLGVPEKPAPVAAGALIMQRRKLGGSLIGGIRETQEMLDFCAEHGVASDIELIGIESINEAYERMIKGDVRYRFVIDIASLENAA</sequence>
<dbReference type="AlphaFoldDB" id="A0A188XLS1"/>
<dbReference type="SMART" id="SM00829">
    <property type="entry name" value="PKS_ER"/>
    <property type="match status" value="1"/>
</dbReference>
<evidence type="ECO:0000256" key="5">
    <source>
        <dbReference type="RuleBase" id="RU361277"/>
    </source>
</evidence>
<dbReference type="GO" id="GO:0008106">
    <property type="term" value="F:alcohol dehydrogenase (NADP+) activity"/>
    <property type="evidence" value="ECO:0007669"/>
    <property type="project" value="UniProtKB-ARBA"/>
</dbReference>
<reference evidence="7" key="1">
    <citation type="journal article" date="2016" name="Sci. Rep.">
        <title>A TonB-dependent receptor regulates antifungal HSAF biosynthesis in Lysobacter.</title>
        <authorList>
            <person name="Wang R."/>
            <person name="Xu H."/>
            <person name="Du L."/>
            <person name="Chou S.H."/>
            <person name="Liu H."/>
            <person name="Liu Y."/>
            <person name="Liu F."/>
            <person name="Qian G."/>
        </authorList>
    </citation>
    <scope>NUCLEOTIDE SEQUENCE</scope>
    <source>
        <strain evidence="7">OH11</strain>
    </source>
</reference>
<dbReference type="Proteomes" id="UP000275910">
    <property type="component" value="Unassembled WGS sequence"/>
</dbReference>
<dbReference type="Pfam" id="PF08240">
    <property type="entry name" value="ADH_N"/>
    <property type="match status" value="1"/>
</dbReference>
<dbReference type="InterPro" id="IPR047109">
    <property type="entry name" value="CAD-like"/>
</dbReference>
<dbReference type="PANTHER" id="PTHR42683">
    <property type="entry name" value="ALDEHYDE REDUCTASE"/>
    <property type="match status" value="1"/>
</dbReference>
<evidence type="ECO:0000313" key="8">
    <source>
        <dbReference type="EMBL" id="ROU04444.1"/>
    </source>
</evidence>
<keyword evidence="4" id="KW-0560">Oxidoreductase</keyword>
<protein>
    <submittedName>
        <fullName evidence="7 8">Alcohol dehydrogenase</fullName>
    </submittedName>
</protein>
<gene>
    <name evidence="8" type="ORF">D9T17_23810</name>
    <name evidence="7" type="ORF">OH11GL002539</name>
</gene>
<evidence type="ECO:0000259" key="6">
    <source>
        <dbReference type="SMART" id="SM00829"/>
    </source>
</evidence>
<evidence type="ECO:0000256" key="1">
    <source>
        <dbReference type="ARBA" id="ARBA00001947"/>
    </source>
</evidence>
<dbReference type="Gene3D" id="3.90.180.10">
    <property type="entry name" value="Medium-chain alcohol dehydrogenases, catalytic domain"/>
    <property type="match status" value="1"/>
</dbReference>
<dbReference type="SUPFAM" id="SSF51735">
    <property type="entry name" value="NAD(P)-binding Rossmann-fold domains"/>
    <property type="match status" value="1"/>
</dbReference>
<dbReference type="InterPro" id="IPR013154">
    <property type="entry name" value="ADH-like_N"/>
</dbReference>
<dbReference type="PROSITE" id="PS00059">
    <property type="entry name" value="ADH_ZINC"/>
    <property type="match status" value="1"/>
</dbReference>
<dbReference type="InterPro" id="IPR002328">
    <property type="entry name" value="ADH_Zn_CS"/>
</dbReference>
<dbReference type="FunFam" id="3.40.50.720:FF:000022">
    <property type="entry name" value="Cinnamyl alcohol dehydrogenase"/>
    <property type="match status" value="1"/>
</dbReference>
<comment type="cofactor">
    <cofactor evidence="1 5">
        <name>Zn(2+)</name>
        <dbReference type="ChEBI" id="CHEBI:29105"/>
    </cofactor>
</comment>
<dbReference type="InterPro" id="IPR013149">
    <property type="entry name" value="ADH-like_C"/>
</dbReference>
<proteinExistence type="inferred from homology"/>
<evidence type="ECO:0000256" key="4">
    <source>
        <dbReference type="ARBA" id="ARBA00023002"/>
    </source>
</evidence>
<dbReference type="InterPro" id="IPR011032">
    <property type="entry name" value="GroES-like_sf"/>
</dbReference>
<keyword evidence="3 5" id="KW-0862">Zinc</keyword>
<organism evidence="7">
    <name type="scientific">Lysobacter enzymogenes</name>
    <dbReference type="NCBI Taxonomy" id="69"/>
    <lineage>
        <taxon>Bacteria</taxon>
        <taxon>Pseudomonadati</taxon>
        <taxon>Pseudomonadota</taxon>
        <taxon>Gammaproteobacteria</taxon>
        <taxon>Lysobacterales</taxon>
        <taxon>Lysobacteraceae</taxon>
        <taxon>Lysobacter</taxon>
    </lineage>
</organism>
<dbReference type="Pfam" id="PF00107">
    <property type="entry name" value="ADH_zinc_N"/>
    <property type="match status" value="1"/>
</dbReference>
<dbReference type="RefSeq" id="WP_123649769.1">
    <property type="nucleotide sequence ID" value="NZ_RCTY01000061.1"/>
</dbReference>
<name>A0A188XLS1_LYSEN</name>
<evidence type="ECO:0000256" key="3">
    <source>
        <dbReference type="ARBA" id="ARBA00022833"/>
    </source>
</evidence>
<feature type="domain" description="Enoyl reductase (ER)" evidence="6">
    <location>
        <begin position="11"/>
        <end position="342"/>
    </location>
</feature>
<evidence type="ECO:0000256" key="2">
    <source>
        <dbReference type="ARBA" id="ARBA00022723"/>
    </source>
</evidence>
<dbReference type="InterPro" id="IPR036291">
    <property type="entry name" value="NAD(P)-bd_dom_sf"/>
</dbReference>
<evidence type="ECO:0000313" key="7">
    <source>
        <dbReference type="EMBL" id="ALH06627.1"/>
    </source>
</evidence>